<dbReference type="EMBL" id="WTPW01001401">
    <property type="protein sequence ID" value="KAF0437382.1"/>
    <property type="molecule type" value="Genomic_DNA"/>
</dbReference>
<reference evidence="1 2" key="1">
    <citation type="journal article" date="2019" name="Environ. Microbiol.">
        <title>At the nexus of three kingdoms: the genome of the mycorrhizal fungus Gigaspora margarita provides insights into plant, endobacterial and fungal interactions.</title>
        <authorList>
            <person name="Venice F."/>
            <person name="Ghignone S."/>
            <person name="Salvioli di Fossalunga A."/>
            <person name="Amselem J."/>
            <person name="Novero M."/>
            <person name="Xianan X."/>
            <person name="Sedzielewska Toro K."/>
            <person name="Morin E."/>
            <person name="Lipzen A."/>
            <person name="Grigoriev I.V."/>
            <person name="Henrissat B."/>
            <person name="Martin F.M."/>
            <person name="Bonfante P."/>
        </authorList>
    </citation>
    <scope>NUCLEOTIDE SEQUENCE [LARGE SCALE GENOMIC DNA]</scope>
    <source>
        <strain evidence="1 2">BEG34</strain>
    </source>
</reference>
<proteinExistence type="predicted"/>
<accession>A0A8H3X9Q1</accession>
<evidence type="ECO:0000313" key="1">
    <source>
        <dbReference type="EMBL" id="KAF0437382.1"/>
    </source>
</evidence>
<comment type="caution">
    <text evidence="1">The sequence shown here is derived from an EMBL/GenBank/DDBJ whole genome shotgun (WGS) entry which is preliminary data.</text>
</comment>
<sequence length="108" mass="12252">MNKLPLPQEVLSSLHKVASRCLSHGDVFMECGESDLNRLVALMFNNLYYGIPEVVPQKLSEEEHCDMFIYPIAHSFCRSEKEYEIKLNCTTVGSKSRPNLSCTVNNIV</sequence>
<protein>
    <submittedName>
        <fullName evidence="1">Uncharacterized protein</fullName>
    </submittedName>
</protein>
<dbReference type="AlphaFoldDB" id="A0A8H3X9Q1"/>
<keyword evidence="2" id="KW-1185">Reference proteome</keyword>
<evidence type="ECO:0000313" key="2">
    <source>
        <dbReference type="Proteomes" id="UP000439903"/>
    </source>
</evidence>
<dbReference type="OrthoDB" id="2440309at2759"/>
<name>A0A8H3X9Q1_GIGMA</name>
<organism evidence="1 2">
    <name type="scientific">Gigaspora margarita</name>
    <dbReference type="NCBI Taxonomy" id="4874"/>
    <lineage>
        <taxon>Eukaryota</taxon>
        <taxon>Fungi</taxon>
        <taxon>Fungi incertae sedis</taxon>
        <taxon>Mucoromycota</taxon>
        <taxon>Glomeromycotina</taxon>
        <taxon>Glomeromycetes</taxon>
        <taxon>Diversisporales</taxon>
        <taxon>Gigasporaceae</taxon>
        <taxon>Gigaspora</taxon>
    </lineage>
</organism>
<dbReference type="Proteomes" id="UP000439903">
    <property type="component" value="Unassembled WGS sequence"/>
</dbReference>
<gene>
    <name evidence="1" type="ORF">F8M41_004442</name>
</gene>